<dbReference type="OrthoDB" id="413653at2759"/>
<dbReference type="eggNOG" id="ENOG502RYIY">
    <property type="taxonomic scope" value="Eukaryota"/>
</dbReference>
<evidence type="ECO:0000313" key="1">
    <source>
        <dbReference type="EnsemblMetazoa" id="Aqu2.1.29896_001"/>
    </source>
</evidence>
<dbReference type="OMA" id="RDRMTWI"/>
<reference evidence="1" key="2">
    <citation type="submission" date="2017-05" db="UniProtKB">
        <authorList>
            <consortium name="EnsemblMetazoa"/>
        </authorList>
    </citation>
    <scope>IDENTIFICATION</scope>
</reference>
<dbReference type="InterPro" id="IPR025633">
    <property type="entry name" value="DUF4291"/>
</dbReference>
<name>A0A1X7UQF6_AMPQE</name>
<evidence type="ECO:0008006" key="3">
    <source>
        <dbReference type="Google" id="ProtNLM"/>
    </source>
</evidence>
<organism evidence="1">
    <name type="scientific">Amphimedon queenslandica</name>
    <name type="common">Sponge</name>
    <dbReference type="NCBI Taxonomy" id="400682"/>
    <lineage>
        <taxon>Eukaryota</taxon>
        <taxon>Metazoa</taxon>
        <taxon>Porifera</taxon>
        <taxon>Demospongiae</taxon>
        <taxon>Heteroscleromorpha</taxon>
        <taxon>Haplosclerida</taxon>
        <taxon>Niphatidae</taxon>
        <taxon>Amphimedon</taxon>
    </lineage>
</organism>
<dbReference type="KEGG" id="aqu:100640582"/>
<dbReference type="Proteomes" id="UP000007879">
    <property type="component" value="Unassembled WGS sequence"/>
</dbReference>
<gene>
    <name evidence="1" type="primary">100640582</name>
</gene>
<reference evidence="2" key="1">
    <citation type="journal article" date="2010" name="Nature">
        <title>The Amphimedon queenslandica genome and the evolution of animal complexity.</title>
        <authorList>
            <person name="Srivastava M."/>
            <person name="Simakov O."/>
            <person name="Chapman J."/>
            <person name="Fahey B."/>
            <person name="Gauthier M.E."/>
            <person name="Mitros T."/>
            <person name="Richards G.S."/>
            <person name="Conaco C."/>
            <person name="Dacre M."/>
            <person name="Hellsten U."/>
            <person name="Larroux C."/>
            <person name="Putnam N.H."/>
            <person name="Stanke M."/>
            <person name="Adamska M."/>
            <person name="Darling A."/>
            <person name="Degnan S.M."/>
            <person name="Oakley T.H."/>
            <person name="Plachetzki D.C."/>
            <person name="Zhai Y."/>
            <person name="Adamski M."/>
            <person name="Calcino A."/>
            <person name="Cummins S.F."/>
            <person name="Goodstein D.M."/>
            <person name="Harris C."/>
            <person name="Jackson D.J."/>
            <person name="Leys S.P."/>
            <person name="Shu S."/>
            <person name="Woodcroft B.J."/>
            <person name="Vervoort M."/>
            <person name="Kosik K.S."/>
            <person name="Manning G."/>
            <person name="Degnan B.M."/>
            <person name="Rokhsar D.S."/>
        </authorList>
    </citation>
    <scope>NUCLEOTIDE SEQUENCE [LARGE SCALE GENOMIC DNA]</scope>
</reference>
<dbReference type="Pfam" id="PF14124">
    <property type="entry name" value="DUF4291"/>
    <property type="match status" value="1"/>
</dbReference>
<evidence type="ECO:0000313" key="2">
    <source>
        <dbReference type="Proteomes" id="UP000007879"/>
    </source>
</evidence>
<dbReference type="PANTHER" id="PTHR38567">
    <property type="entry name" value="DUF4291 DOMAIN-CONTAINING PROTEIN"/>
    <property type="match status" value="1"/>
</dbReference>
<accession>A0A1X7UQF6</accession>
<sequence>MATAQQDKSLKGKDWIRESYIEQQTGVWPKDGKHILAQYDDEDIIVYQAYSRGIGSYAIEHQKFGGPLFSYSRMSWIKTNFLWMMYRSGWGSKENQEMVLAVRISRNGFDTILSHALTGHDEKLLGKGQSPVRLQWDPDHHPDGSALSRRAIQLGLRNDILARYGDEWTTDITDISDFVHDQYQANVISRQWDKLLVPRERVYHVTNEEIAKQIKLID</sequence>
<dbReference type="AlphaFoldDB" id="A0A1X7UQF6"/>
<dbReference type="InParanoid" id="A0A1X7UQF6"/>
<dbReference type="STRING" id="400682.A0A1X7UQF6"/>
<dbReference type="EnsemblMetazoa" id="Aqu2.1.29896_001">
    <property type="protein sequence ID" value="Aqu2.1.29896_001"/>
    <property type="gene ID" value="Aqu2.1.29896"/>
</dbReference>
<proteinExistence type="predicted"/>
<protein>
    <recommendedName>
        <fullName evidence="3">DUF4291 domain-containing protein</fullName>
    </recommendedName>
</protein>
<keyword evidence="2" id="KW-1185">Reference proteome</keyword>
<dbReference type="PANTHER" id="PTHR38567:SF1">
    <property type="entry name" value="DUF4291 DOMAIN-CONTAINING PROTEIN"/>
    <property type="match status" value="1"/>
</dbReference>
<dbReference type="EnsemblMetazoa" id="XM_003387093.2">
    <property type="protein sequence ID" value="XP_003387141.1"/>
    <property type="gene ID" value="LOC100640582"/>
</dbReference>